<keyword evidence="3" id="KW-1185">Reference proteome</keyword>
<dbReference type="AlphaFoldDB" id="Q1IUN7"/>
<dbReference type="STRING" id="204669.Acid345_0408"/>
<dbReference type="EnsemblBacteria" id="ABF39413">
    <property type="protein sequence ID" value="ABF39413"/>
    <property type="gene ID" value="Acid345_0408"/>
</dbReference>
<evidence type="ECO:0000313" key="3">
    <source>
        <dbReference type="Proteomes" id="UP000002432"/>
    </source>
</evidence>
<gene>
    <name evidence="2" type="ordered locus">Acid345_0408</name>
</gene>
<sequence length="188" mass="20292">MADPLRNQSGIPAARAASKPIFDDRSVDELLAGFPADRSLPEAGNPRLNRAAESIGGALGTTVGRVRNGLTLVKGNLVETSNQITEQISDKASAIKDKVESQAHDLNITARAKAAEFGDVVQGTSEQLAGIAERQWLELRQNARQRLIMARNRAAVLKQDHPLELIAAFAGAAFVIGFAFRVWRSDHD</sequence>
<keyword evidence="1" id="KW-1133">Transmembrane helix</keyword>
<dbReference type="HOGENOM" id="CLU_1439368_0_0_0"/>
<accession>Q1IUN7</accession>
<dbReference type="Proteomes" id="UP000002432">
    <property type="component" value="Chromosome"/>
</dbReference>
<keyword evidence="1" id="KW-0472">Membrane</keyword>
<dbReference type="EMBL" id="CP000360">
    <property type="protein sequence ID" value="ABF39413.1"/>
    <property type="molecule type" value="Genomic_DNA"/>
</dbReference>
<evidence type="ECO:0008006" key="4">
    <source>
        <dbReference type="Google" id="ProtNLM"/>
    </source>
</evidence>
<reference evidence="2 3" key="1">
    <citation type="journal article" date="2009" name="Appl. Environ. Microbiol.">
        <title>Three genomes from the phylum Acidobacteria provide insight into the lifestyles of these microorganisms in soils.</title>
        <authorList>
            <person name="Ward N.L."/>
            <person name="Challacombe J.F."/>
            <person name="Janssen P.H."/>
            <person name="Henrissat B."/>
            <person name="Coutinho P.M."/>
            <person name="Wu M."/>
            <person name="Xie G."/>
            <person name="Haft D.H."/>
            <person name="Sait M."/>
            <person name="Badger J."/>
            <person name="Barabote R.D."/>
            <person name="Bradley B."/>
            <person name="Brettin T.S."/>
            <person name="Brinkac L.M."/>
            <person name="Bruce D."/>
            <person name="Creasy T."/>
            <person name="Daugherty S.C."/>
            <person name="Davidsen T.M."/>
            <person name="DeBoy R.T."/>
            <person name="Detter J.C."/>
            <person name="Dodson R.J."/>
            <person name="Durkin A.S."/>
            <person name="Ganapathy A."/>
            <person name="Gwinn-Giglio M."/>
            <person name="Han C.S."/>
            <person name="Khouri H."/>
            <person name="Kiss H."/>
            <person name="Kothari S.P."/>
            <person name="Madupu R."/>
            <person name="Nelson K.E."/>
            <person name="Nelson W.C."/>
            <person name="Paulsen I."/>
            <person name="Penn K."/>
            <person name="Ren Q."/>
            <person name="Rosovitz M.J."/>
            <person name="Selengut J.D."/>
            <person name="Shrivastava S."/>
            <person name="Sullivan S.A."/>
            <person name="Tapia R."/>
            <person name="Thompson L.S."/>
            <person name="Watkins K.L."/>
            <person name="Yang Q."/>
            <person name="Yu C."/>
            <person name="Zafar N."/>
            <person name="Zhou L."/>
            <person name="Kuske C.R."/>
        </authorList>
    </citation>
    <scope>NUCLEOTIDE SEQUENCE [LARGE SCALE GENOMIC DNA]</scope>
    <source>
        <strain evidence="2 3">Ellin345</strain>
    </source>
</reference>
<dbReference type="RefSeq" id="WP_011521215.1">
    <property type="nucleotide sequence ID" value="NC_008009.1"/>
</dbReference>
<dbReference type="KEGG" id="aba:Acid345_0408"/>
<feature type="transmembrane region" description="Helical" evidence="1">
    <location>
        <begin position="163"/>
        <end position="183"/>
    </location>
</feature>
<organism evidence="2 3">
    <name type="scientific">Koribacter versatilis (strain Ellin345)</name>
    <dbReference type="NCBI Taxonomy" id="204669"/>
    <lineage>
        <taxon>Bacteria</taxon>
        <taxon>Pseudomonadati</taxon>
        <taxon>Acidobacteriota</taxon>
        <taxon>Terriglobia</taxon>
        <taxon>Terriglobales</taxon>
        <taxon>Candidatus Korobacteraceae</taxon>
        <taxon>Candidatus Korobacter</taxon>
    </lineage>
</organism>
<name>Q1IUN7_KORVE</name>
<evidence type="ECO:0000256" key="1">
    <source>
        <dbReference type="SAM" id="Phobius"/>
    </source>
</evidence>
<protein>
    <recommendedName>
        <fullName evidence="4">DUF883 domain-containing protein</fullName>
    </recommendedName>
</protein>
<dbReference type="Gene3D" id="1.20.120.20">
    <property type="entry name" value="Apolipoprotein"/>
    <property type="match status" value="1"/>
</dbReference>
<evidence type="ECO:0000313" key="2">
    <source>
        <dbReference type="EMBL" id="ABF39413.1"/>
    </source>
</evidence>
<proteinExistence type="predicted"/>
<keyword evidence="1" id="KW-0812">Transmembrane</keyword>